<reference evidence="1 2" key="1">
    <citation type="submission" date="2018-11" db="EMBL/GenBank/DDBJ databases">
        <authorList>
            <consortium name="Pathogen Informatics"/>
        </authorList>
    </citation>
    <scope>NUCLEOTIDE SEQUENCE [LARGE SCALE GENOMIC DNA]</scope>
</reference>
<dbReference type="EMBL" id="UZAH01036086">
    <property type="protein sequence ID" value="VDP43910.1"/>
    <property type="molecule type" value="Genomic_DNA"/>
</dbReference>
<gene>
    <name evidence="1" type="ORF">HPBE_LOCUS24271</name>
</gene>
<dbReference type="Proteomes" id="UP000050761">
    <property type="component" value="Unassembled WGS sequence"/>
</dbReference>
<dbReference type="AlphaFoldDB" id="A0A183GNK2"/>
<evidence type="ECO:0000313" key="3">
    <source>
        <dbReference type="WBParaSite" id="HPBE_0002427201-mRNA-1"/>
    </source>
</evidence>
<evidence type="ECO:0000313" key="2">
    <source>
        <dbReference type="Proteomes" id="UP000050761"/>
    </source>
</evidence>
<accession>A0A183GNK2</accession>
<dbReference type="WBParaSite" id="HPBE_0002427201-mRNA-1">
    <property type="protein sequence ID" value="HPBE_0002427201-mRNA-1"/>
    <property type="gene ID" value="HPBE_0002427201"/>
</dbReference>
<protein>
    <submittedName>
        <fullName evidence="1 3">Uncharacterized protein</fullName>
    </submittedName>
</protein>
<keyword evidence="2" id="KW-1185">Reference proteome</keyword>
<sequence length="67" mass="6981">MAAAGASCHEDVLAQPRLDERPLSSTITINAISPIEAQTDTLASPSLLARINHVTCVQGVGCKRLPA</sequence>
<reference evidence="3" key="2">
    <citation type="submission" date="2019-09" db="UniProtKB">
        <authorList>
            <consortium name="WormBaseParasite"/>
        </authorList>
    </citation>
    <scope>IDENTIFICATION</scope>
</reference>
<evidence type="ECO:0000313" key="1">
    <source>
        <dbReference type="EMBL" id="VDP43910.1"/>
    </source>
</evidence>
<organism evidence="2 3">
    <name type="scientific">Heligmosomoides polygyrus</name>
    <name type="common">Parasitic roundworm</name>
    <dbReference type="NCBI Taxonomy" id="6339"/>
    <lineage>
        <taxon>Eukaryota</taxon>
        <taxon>Metazoa</taxon>
        <taxon>Ecdysozoa</taxon>
        <taxon>Nematoda</taxon>
        <taxon>Chromadorea</taxon>
        <taxon>Rhabditida</taxon>
        <taxon>Rhabditina</taxon>
        <taxon>Rhabditomorpha</taxon>
        <taxon>Strongyloidea</taxon>
        <taxon>Heligmosomidae</taxon>
        <taxon>Heligmosomoides</taxon>
    </lineage>
</organism>
<proteinExistence type="predicted"/>
<accession>A0A3P8DKF7</accession>
<name>A0A183GNK2_HELPZ</name>